<name>A0AAW0KAL8_QUESU</name>
<proteinExistence type="predicted"/>
<protein>
    <submittedName>
        <fullName evidence="2">Uncharacterized protein</fullName>
    </submittedName>
</protein>
<evidence type="ECO:0000313" key="2">
    <source>
        <dbReference type="EMBL" id="KAK7836374.1"/>
    </source>
</evidence>
<evidence type="ECO:0000313" key="3">
    <source>
        <dbReference type="Proteomes" id="UP000237347"/>
    </source>
</evidence>
<comment type="caution">
    <text evidence="2">The sequence shown here is derived from an EMBL/GenBank/DDBJ whole genome shotgun (WGS) entry which is preliminary data.</text>
</comment>
<feature type="chain" id="PRO_5043441004" evidence="1">
    <location>
        <begin position="19"/>
        <end position="98"/>
    </location>
</feature>
<feature type="signal peptide" evidence="1">
    <location>
        <begin position="1"/>
        <end position="18"/>
    </location>
</feature>
<dbReference type="Proteomes" id="UP000237347">
    <property type="component" value="Unassembled WGS sequence"/>
</dbReference>
<organism evidence="2 3">
    <name type="scientific">Quercus suber</name>
    <name type="common">Cork oak</name>
    <dbReference type="NCBI Taxonomy" id="58331"/>
    <lineage>
        <taxon>Eukaryota</taxon>
        <taxon>Viridiplantae</taxon>
        <taxon>Streptophyta</taxon>
        <taxon>Embryophyta</taxon>
        <taxon>Tracheophyta</taxon>
        <taxon>Spermatophyta</taxon>
        <taxon>Magnoliopsida</taxon>
        <taxon>eudicotyledons</taxon>
        <taxon>Gunneridae</taxon>
        <taxon>Pentapetalae</taxon>
        <taxon>rosids</taxon>
        <taxon>fabids</taxon>
        <taxon>Fagales</taxon>
        <taxon>Fagaceae</taxon>
        <taxon>Quercus</taxon>
    </lineage>
</organism>
<sequence length="98" mass="11271">MAWTWIILSLVLLAYILVQWKSKTKKKKLPPGPRGSLSWEPSYVRRIPSSRSSSTSTKTRSYHAFALRNGTYHCCLIPQAAKLFLKHMTFENGLEFNV</sequence>
<reference evidence="2 3" key="1">
    <citation type="journal article" date="2018" name="Sci. Data">
        <title>The draft genome sequence of cork oak.</title>
        <authorList>
            <person name="Ramos A.M."/>
            <person name="Usie A."/>
            <person name="Barbosa P."/>
            <person name="Barros P.M."/>
            <person name="Capote T."/>
            <person name="Chaves I."/>
            <person name="Simoes F."/>
            <person name="Abreu I."/>
            <person name="Carrasquinho I."/>
            <person name="Faro C."/>
            <person name="Guimaraes J.B."/>
            <person name="Mendonca D."/>
            <person name="Nobrega F."/>
            <person name="Rodrigues L."/>
            <person name="Saibo N.J.M."/>
            <person name="Varela M.C."/>
            <person name="Egas C."/>
            <person name="Matos J."/>
            <person name="Miguel C.M."/>
            <person name="Oliveira M.M."/>
            <person name="Ricardo C.P."/>
            <person name="Goncalves S."/>
        </authorList>
    </citation>
    <scope>NUCLEOTIDE SEQUENCE [LARGE SCALE GENOMIC DNA]</scope>
    <source>
        <strain evidence="3">cv. HL8</strain>
    </source>
</reference>
<accession>A0AAW0KAL8</accession>
<dbReference type="AlphaFoldDB" id="A0AAW0KAL8"/>
<keyword evidence="1" id="KW-0732">Signal</keyword>
<gene>
    <name evidence="2" type="ORF">CFP56_022548</name>
</gene>
<keyword evidence="3" id="KW-1185">Reference proteome</keyword>
<dbReference type="EMBL" id="PKMF04000354">
    <property type="protein sequence ID" value="KAK7836374.1"/>
    <property type="molecule type" value="Genomic_DNA"/>
</dbReference>
<evidence type="ECO:0000256" key="1">
    <source>
        <dbReference type="SAM" id="SignalP"/>
    </source>
</evidence>